<feature type="compositionally biased region" description="Polar residues" evidence="4">
    <location>
        <begin position="1475"/>
        <end position="1484"/>
    </location>
</feature>
<feature type="coiled-coil region" evidence="3">
    <location>
        <begin position="442"/>
        <end position="525"/>
    </location>
</feature>
<feature type="compositionally biased region" description="Basic and acidic residues" evidence="4">
    <location>
        <begin position="1440"/>
        <end position="1452"/>
    </location>
</feature>
<keyword evidence="1 3" id="KW-0175">Coiled coil</keyword>
<feature type="coiled-coil region" evidence="3">
    <location>
        <begin position="554"/>
        <end position="675"/>
    </location>
</feature>
<feature type="coiled-coil region" evidence="3">
    <location>
        <begin position="944"/>
        <end position="1034"/>
    </location>
</feature>
<dbReference type="Pfam" id="PF07765">
    <property type="entry name" value="KIP1"/>
    <property type="match status" value="1"/>
</dbReference>
<dbReference type="GO" id="GO:0051015">
    <property type="term" value="F:actin filament binding"/>
    <property type="evidence" value="ECO:0007669"/>
    <property type="project" value="TreeGrafter"/>
</dbReference>
<evidence type="ECO:0000256" key="1">
    <source>
        <dbReference type="ARBA" id="ARBA00023054"/>
    </source>
</evidence>
<proteinExistence type="inferred from homology"/>
<dbReference type="PROSITE" id="PS51774">
    <property type="entry name" value="NAB"/>
    <property type="match status" value="1"/>
</dbReference>
<dbReference type="InterPro" id="IPR011684">
    <property type="entry name" value="NAB"/>
</dbReference>
<dbReference type="PANTHER" id="PTHR32258:SF6">
    <property type="entry name" value="PROTEIN NETWORKED 1A"/>
    <property type="match status" value="1"/>
</dbReference>
<dbReference type="PANTHER" id="PTHR32258">
    <property type="entry name" value="PROTEIN NETWORKED 4A"/>
    <property type="match status" value="1"/>
</dbReference>
<gene>
    <name evidence="6" type="ORF">LTRI10_LOCUS36969</name>
</gene>
<evidence type="ECO:0000259" key="5">
    <source>
        <dbReference type="PROSITE" id="PS51774"/>
    </source>
</evidence>
<sequence>MATLMHSESRRLYSWWWDSHIPKNSKWLQDNLTDMDAKVKTMIKLIEEDADSFARRAEMYYKKRPELMKLVEEFYRAYRALAERYDHATVELRHAHRTMAEAFPDQVPHGLTDDSPSRQEGEPHTSEMPHPIQASLSPDEWELSSAITDNGGLKQLNMMFGADSKVAGGKMKRGSKLPKQTESELDVETLKKTLGEIQAEKEAVLLQYQQSLEKLSCMEKELMDAGGLDERASRAEIEIKILKETLAKLEAERDAGLLQYNQCLGNISSMENMISQNQEHAKGLNDRAMKAETEAQRLKRELSGLESEKEARLLQYNQCIELISILEKRIAFAEENARMLNEQTEKAETEVNSMRQAIDELKCEKEAAELRYEQCLEKIAMMENEISRAQEDVKQLISEVEMGAAKLKGAEEHCFLLERSNRSLRLEAETLVQRIATKDQELSNKEIELDTLHTLLEEEKSQFAQVEASLQTLQKLHLQSQEEQKALAVELENKLQMLKELELSNQELQDDLHRVKDENQSLNELNSSSSISITNLYNEISCLKEMKVKLEVKLAEQVSQTDSMQQEISRLRHEIDGLNSRYQGLMEQMWSVGLNPACLGSSVKHLQDENSRLREVCEKDEREKEVLHEKLKATNQLLEKNVAMDRCLSEMNEKLEGSRENVKELRESCQLLQGEKTGLVAEKGILLSQLQLMNEHMQKLIEKNTLVENSLSGANIELEGLKTRSRSLEELCEMLKNDKSNLLTEKSTLVSQLEAVEQRLGNLERRFTRLEEKYTDLEKEKEFTLFQVKELYGYLGIEKQERACYIQSSESRLADLQNQVHALQEESQLRKKEFEEELDKAVNAQVEIFILQKFIEDLEQKNFTLLIECQKHAEASKLSNSVISELEAENLEQQVEVEFLLDEIEKYRMGVHQVFQSLQFDPIHDHEQGIDEGKVSFGRMLDNIEDMKSLLQREEDEKQLMAVENMVLSTLFDQLRSEGADLESQKKVLETEYNAMTEKFTVVEMENHELQEMSKQLEIELRKGEEQKGELKASLETQHLNLESLQGSYISLKAENFNMIEEKESLRMRFLDLKREMKKVDEENSNIIQEAVCLATRSSVYESFGMQKAEELEAVSGELDHLSSVNSKLNKKIEDLEKMLGAKQSECLYLNETIKKLQCELQEGQDLNDQLNCEILIAKDFLGMKASELLEVEQKLKATQEANGELCRTIEELERESKESVADKEKLENQIAELSKDNANQKREIQQLHAANQNLQSEASTLQKEIEEHRVREETLSLELQERSNESELWEAEASSFFFDLQISSVHEVLLEKKVHELSAVCSTLEDDNATKDAEIGQMKEKFFSLETEMVGLKSQLSAYAPAIASLKDNIESLEQNALLLSKLPSSSVCDQTHKDNDIASDDHSSEARDGISDLLKMLPRVKTVEKAMLEEMSRLEAEKATAEKEKLETHEKVKKLRRRSSRSRGDSFHSFDSNDSAHNNNLQNKHHHDQPSEIAPPSPEIKNNISSSNGGVLMKDIQLVSSSSSRRRSRRVSRADDQMLELWESAEKDNAGPAPPLRLLSRNPSSRVSKQHKTPSIPSSEKELGIDDIKLEVVPTKEKKRSPNGGKIMERLNSDGKKLTSLYTSVQDMKNKVETTKGNDVELEKLRTRLQEVEVAIVQLAEANDQLRKGVRSGTSSPEEIMVKAESNGVTEQARKGSEKIGRLEFEVQNIQYILLKLDEKSGETKKKKGNVQQRFYGSKTGVLLRDFISSGGRRRSFRRRKKGCFCGCGRPATIEEE</sequence>
<keyword evidence="7" id="KW-1185">Reference proteome</keyword>
<feature type="coiled-coil region" evidence="3">
    <location>
        <begin position="711"/>
        <end position="780"/>
    </location>
</feature>
<dbReference type="GO" id="GO:0005886">
    <property type="term" value="C:plasma membrane"/>
    <property type="evidence" value="ECO:0007669"/>
    <property type="project" value="TreeGrafter"/>
</dbReference>
<feature type="region of interest" description="Disordered" evidence="4">
    <location>
        <begin position="1440"/>
        <end position="1513"/>
    </location>
</feature>
<feature type="domain" description="NAB" evidence="5">
    <location>
        <begin position="13"/>
        <end position="92"/>
    </location>
</feature>
<reference evidence="6 7" key="1">
    <citation type="submission" date="2024-04" db="EMBL/GenBank/DDBJ databases">
        <authorList>
            <person name="Fracassetti M."/>
        </authorList>
    </citation>
    <scope>NUCLEOTIDE SEQUENCE [LARGE SCALE GENOMIC DNA]</scope>
</reference>
<feature type="compositionally biased region" description="Basic and acidic residues" evidence="4">
    <location>
        <begin position="111"/>
        <end position="127"/>
    </location>
</feature>
<feature type="compositionally biased region" description="Polar residues" evidence="4">
    <location>
        <begin position="1563"/>
        <end position="1580"/>
    </location>
</feature>
<dbReference type="Proteomes" id="UP001497516">
    <property type="component" value="Chromosome 6"/>
</dbReference>
<feature type="coiled-coil region" evidence="3">
    <location>
        <begin position="1644"/>
        <end position="1671"/>
    </location>
</feature>
<feature type="region of interest" description="Disordered" evidence="4">
    <location>
        <begin position="103"/>
        <end position="133"/>
    </location>
</feature>
<feature type="compositionally biased region" description="Polar residues" evidence="4">
    <location>
        <begin position="1502"/>
        <end position="1511"/>
    </location>
</feature>
<feature type="coiled-coil region" evidence="3">
    <location>
        <begin position="1063"/>
        <end position="1090"/>
    </location>
</feature>
<feature type="coiled-coil region" evidence="3">
    <location>
        <begin position="1119"/>
        <end position="1279"/>
    </location>
</feature>
<dbReference type="InterPro" id="IPR051861">
    <property type="entry name" value="NET_actin-binding_domain"/>
</dbReference>
<comment type="similarity">
    <text evidence="2">Belongs to the NET family.</text>
</comment>
<evidence type="ECO:0000313" key="7">
    <source>
        <dbReference type="Proteomes" id="UP001497516"/>
    </source>
</evidence>
<feature type="region of interest" description="Disordered" evidence="4">
    <location>
        <begin position="1546"/>
        <end position="1585"/>
    </location>
</feature>
<evidence type="ECO:0000256" key="4">
    <source>
        <dbReference type="SAM" id="MobiDB-lite"/>
    </source>
</evidence>
<evidence type="ECO:0000313" key="6">
    <source>
        <dbReference type="EMBL" id="CAL1396614.1"/>
    </source>
</evidence>
<protein>
    <recommendedName>
        <fullName evidence="5">NAB domain-containing protein</fullName>
    </recommendedName>
</protein>
<feature type="coiled-coil region" evidence="3">
    <location>
        <begin position="232"/>
        <end position="399"/>
    </location>
</feature>
<evidence type="ECO:0000256" key="2">
    <source>
        <dbReference type="ARBA" id="ARBA00038006"/>
    </source>
</evidence>
<evidence type="ECO:0000256" key="3">
    <source>
        <dbReference type="SAM" id="Coils"/>
    </source>
</evidence>
<organism evidence="6 7">
    <name type="scientific">Linum trigynum</name>
    <dbReference type="NCBI Taxonomy" id="586398"/>
    <lineage>
        <taxon>Eukaryota</taxon>
        <taxon>Viridiplantae</taxon>
        <taxon>Streptophyta</taxon>
        <taxon>Embryophyta</taxon>
        <taxon>Tracheophyta</taxon>
        <taxon>Spermatophyta</taxon>
        <taxon>Magnoliopsida</taxon>
        <taxon>eudicotyledons</taxon>
        <taxon>Gunneridae</taxon>
        <taxon>Pentapetalae</taxon>
        <taxon>rosids</taxon>
        <taxon>fabids</taxon>
        <taxon>Malpighiales</taxon>
        <taxon>Linaceae</taxon>
        <taxon>Linum</taxon>
    </lineage>
</organism>
<dbReference type="EMBL" id="OZ034819">
    <property type="protein sequence ID" value="CAL1396614.1"/>
    <property type="molecule type" value="Genomic_DNA"/>
</dbReference>
<accession>A0AAV2FEA8</accession>
<feature type="compositionally biased region" description="Basic residues" evidence="4">
    <location>
        <begin position="1453"/>
        <end position="1463"/>
    </location>
</feature>
<feature type="coiled-coil region" evidence="3">
    <location>
        <begin position="806"/>
        <end position="844"/>
    </location>
</feature>
<name>A0AAV2FEA8_9ROSI</name>